<evidence type="ECO:0000313" key="5">
    <source>
        <dbReference type="EMBL" id="RAW31044.1"/>
    </source>
</evidence>
<gene>
    <name evidence="5" type="ORF">PC110_g12603</name>
    <name evidence="1" type="ORF">PC113_g8057</name>
    <name evidence="2" type="ORF">PC115_g6838</name>
    <name evidence="3" type="ORF">PC118_g9314</name>
    <name evidence="4" type="ORF">PC129_g9258</name>
</gene>
<dbReference type="EMBL" id="RCMG01000184">
    <property type="protein sequence ID" value="KAG2860432.1"/>
    <property type="molecule type" value="Genomic_DNA"/>
</dbReference>
<dbReference type="EMBL" id="RCMV01000287">
    <property type="protein sequence ID" value="KAG3219963.1"/>
    <property type="molecule type" value="Genomic_DNA"/>
</dbReference>
<dbReference type="Proteomes" id="UP000774804">
    <property type="component" value="Unassembled WGS sequence"/>
</dbReference>
<dbReference type="Proteomes" id="UP000251314">
    <property type="component" value="Unassembled WGS sequence"/>
</dbReference>
<dbReference type="AlphaFoldDB" id="A0A329S290"/>
<evidence type="ECO:0000313" key="6">
    <source>
        <dbReference type="Proteomes" id="UP000251314"/>
    </source>
</evidence>
<dbReference type="EMBL" id="RCMI01000157">
    <property type="protein sequence ID" value="KAG2929474.1"/>
    <property type="molecule type" value="Genomic_DNA"/>
</dbReference>
<proteinExistence type="predicted"/>
<reference evidence="1" key="2">
    <citation type="submission" date="2018-10" db="EMBL/GenBank/DDBJ databases">
        <title>Effector identification in a new, highly contiguous assembly of the strawberry crown rot pathogen Phytophthora cactorum.</title>
        <authorList>
            <person name="Armitage A.D."/>
            <person name="Nellist C.F."/>
            <person name="Bates H."/>
            <person name="Vickerstaff R.J."/>
            <person name="Harrison R.J."/>
        </authorList>
    </citation>
    <scope>NUCLEOTIDE SEQUENCE</scope>
    <source>
        <strain evidence="1">15-7</strain>
        <strain evidence="2">4032</strain>
        <strain evidence="3">P415</strain>
        <strain evidence="4">P421</strain>
    </source>
</reference>
<dbReference type="EMBL" id="MJFZ01000340">
    <property type="protein sequence ID" value="RAW31044.1"/>
    <property type="molecule type" value="Genomic_DNA"/>
</dbReference>
<dbReference type="Proteomes" id="UP000735874">
    <property type="component" value="Unassembled WGS sequence"/>
</dbReference>
<evidence type="ECO:0000313" key="1">
    <source>
        <dbReference type="EMBL" id="KAG2860432.1"/>
    </source>
</evidence>
<accession>A0A329S290</accession>
<dbReference type="EMBL" id="RCML01000253">
    <property type="protein sequence ID" value="KAG2983632.1"/>
    <property type="molecule type" value="Genomic_DNA"/>
</dbReference>
<name>A0A329S290_9STRA</name>
<dbReference type="VEuPathDB" id="FungiDB:PC110_g12603"/>
<protein>
    <submittedName>
        <fullName evidence="5">Uncharacterized protein</fullName>
    </submittedName>
</protein>
<comment type="caution">
    <text evidence="5">The sequence shown here is derived from an EMBL/GenBank/DDBJ whole genome shotgun (WGS) entry which is preliminary data.</text>
</comment>
<organism evidence="5 6">
    <name type="scientific">Phytophthora cactorum</name>
    <dbReference type="NCBI Taxonomy" id="29920"/>
    <lineage>
        <taxon>Eukaryota</taxon>
        <taxon>Sar</taxon>
        <taxon>Stramenopiles</taxon>
        <taxon>Oomycota</taxon>
        <taxon>Peronosporomycetes</taxon>
        <taxon>Peronosporales</taxon>
        <taxon>Peronosporaceae</taxon>
        <taxon>Phytophthora</taxon>
    </lineage>
</organism>
<dbReference type="Proteomes" id="UP000697107">
    <property type="component" value="Unassembled WGS sequence"/>
</dbReference>
<sequence length="162" mass="18283">MAMSQYAIGDYVLNADVWAHTRAKLSVKWCGPAQVVEAVSSWIFKVKNLITGDDREVHASRLKFYSDSTLDVTEELLRHIAHNSEGHVVAKLLDSGYNAETKLFELLASWRGLPNADDSRERAATLQEDVPVLERNFVRAHRRVSKRKPLAEALNLLSALRE</sequence>
<dbReference type="Proteomes" id="UP000760860">
    <property type="component" value="Unassembled WGS sequence"/>
</dbReference>
<keyword evidence="6" id="KW-1185">Reference proteome</keyword>
<dbReference type="OrthoDB" id="78677at2759"/>
<evidence type="ECO:0000313" key="4">
    <source>
        <dbReference type="EMBL" id="KAG3219963.1"/>
    </source>
</evidence>
<evidence type="ECO:0000313" key="2">
    <source>
        <dbReference type="EMBL" id="KAG2929474.1"/>
    </source>
</evidence>
<evidence type="ECO:0000313" key="3">
    <source>
        <dbReference type="EMBL" id="KAG2983632.1"/>
    </source>
</evidence>
<reference evidence="5 6" key="1">
    <citation type="submission" date="2018-01" db="EMBL/GenBank/DDBJ databases">
        <title>Draft genome of the strawberry crown rot pathogen Phytophthora cactorum.</title>
        <authorList>
            <person name="Armitage A.D."/>
            <person name="Lysoe E."/>
            <person name="Nellist C.F."/>
            <person name="Harrison R.J."/>
            <person name="Brurberg M.B."/>
        </authorList>
    </citation>
    <scope>NUCLEOTIDE SEQUENCE [LARGE SCALE GENOMIC DNA]</scope>
    <source>
        <strain evidence="5 6">10300</strain>
    </source>
</reference>